<name>A0ACB9YM41_9PEZI</name>
<comment type="caution">
    <text evidence="1">The sequence shown here is derived from an EMBL/GenBank/DDBJ whole genome shotgun (WGS) entry which is preliminary data.</text>
</comment>
<dbReference type="EMBL" id="MU393587">
    <property type="protein sequence ID" value="KAI4860423.1"/>
    <property type="molecule type" value="Genomic_DNA"/>
</dbReference>
<protein>
    <submittedName>
        <fullName evidence="1">Uncharacterized protein</fullName>
    </submittedName>
</protein>
<keyword evidence="2" id="KW-1185">Reference proteome</keyword>
<organism evidence="1 2">
    <name type="scientific">Hypoxylon rubiginosum</name>
    <dbReference type="NCBI Taxonomy" id="110542"/>
    <lineage>
        <taxon>Eukaryota</taxon>
        <taxon>Fungi</taxon>
        <taxon>Dikarya</taxon>
        <taxon>Ascomycota</taxon>
        <taxon>Pezizomycotina</taxon>
        <taxon>Sordariomycetes</taxon>
        <taxon>Xylariomycetidae</taxon>
        <taxon>Xylariales</taxon>
        <taxon>Hypoxylaceae</taxon>
        <taxon>Hypoxylon</taxon>
    </lineage>
</organism>
<proteinExistence type="predicted"/>
<evidence type="ECO:0000313" key="1">
    <source>
        <dbReference type="EMBL" id="KAI4860423.1"/>
    </source>
</evidence>
<sequence>MADSSAPIPVVVCGKAEIVGKPVAEGLKPEYEVVLFCLGAQSTAAEVPYILQGVAPPTQSSQVGTGNYSSPPVAVIMGAAWDEADVALVKAAIRRSAEAGGTATAAPVILRNDTSVPAPQPPAPGYAEQLIRRMRLALGKLVRGEKLDGPEEGIVWY</sequence>
<accession>A0ACB9YM41</accession>
<evidence type="ECO:0000313" key="2">
    <source>
        <dbReference type="Proteomes" id="UP001497700"/>
    </source>
</evidence>
<dbReference type="Proteomes" id="UP001497700">
    <property type="component" value="Unassembled WGS sequence"/>
</dbReference>
<gene>
    <name evidence="1" type="ORF">F4820DRAFT_109273</name>
</gene>
<reference evidence="1 2" key="1">
    <citation type="journal article" date="2022" name="New Phytol.">
        <title>Ecological generalism drives hyperdiversity of secondary metabolite gene clusters in xylarialean endophytes.</title>
        <authorList>
            <person name="Franco M.E.E."/>
            <person name="Wisecaver J.H."/>
            <person name="Arnold A.E."/>
            <person name="Ju Y.M."/>
            <person name="Slot J.C."/>
            <person name="Ahrendt S."/>
            <person name="Moore L.P."/>
            <person name="Eastman K.E."/>
            <person name="Scott K."/>
            <person name="Konkel Z."/>
            <person name="Mondo S.J."/>
            <person name="Kuo A."/>
            <person name="Hayes R.D."/>
            <person name="Haridas S."/>
            <person name="Andreopoulos B."/>
            <person name="Riley R."/>
            <person name="LaButti K."/>
            <person name="Pangilinan J."/>
            <person name="Lipzen A."/>
            <person name="Amirebrahimi M."/>
            <person name="Yan J."/>
            <person name="Adam C."/>
            <person name="Keymanesh K."/>
            <person name="Ng V."/>
            <person name="Louie K."/>
            <person name="Northen T."/>
            <person name="Drula E."/>
            <person name="Henrissat B."/>
            <person name="Hsieh H.M."/>
            <person name="Youens-Clark K."/>
            <person name="Lutzoni F."/>
            <person name="Miadlikowska J."/>
            <person name="Eastwood D.C."/>
            <person name="Hamelin R.C."/>
            <person name="Grigoriev I.V."/>
            <person name="U'Ren J.M."/>
        </authorList>
    </citation>
    <scope>NUCLEOTIDE SEQUENCE [LARGE SCALE GENOMIC DNA]</scope>
    <source>
        <strain evidence="1 2">CBS 119005</strain>
    </source>
</reference>